<evidence type="ECO:0000256" key="4">
    <source>
        <dbReference type="SAM" id="MobiDB-lite"/>
    </source>
</evidence>
<organism evidence="7 8">
    <name type="scientific">Hyphomicrobium album</name>
    <dbReference type="NCBI Taxonomy" id="2665159"/>
    <lineage>
        <taxon>Bacteria</taxon>
        <taxon>Pseudomonadati</taxon>
        <taxon>Pseudomonadota</taxon>
        <taxon>Alphaproteobacteria</taxon>
        <taxon>Hyphomicrobiales</taxon>
        <taxon>Hyphomicrobiaceae</taxon>
        <taxon>Hyphomicrobium</taxon>
    </lineage>
</organism>
<evidence type="ECO:0000256" key="1">
    <source>
        <dbReference type="ARBA" id="ARBA00023015"/>
    </source>
</evidence>
<dbReference type="RefSeq" id="WP_154737338.1">
    <property type="nucleotide sequence ID" value="NZ_WMBQ01000001.1"/>
</dbReference>
<evidence type="ECO:0000256" key="2">
    <source>
        <dbReference type="ARBA" id="ARBA00023125"/>
    </source>
</evidence>
<dbReference type="Gene3D" id="2.60.120.10">
    <property type="entry name" value="Jelly Rolls"/>
    <property type="match status" value="1"/>
</dbReference>
<evidence type="ECO:0000256" key="3">
    <source>
        <dbReference type="ARBA" id="ARBA00023163"/>
    </source>
</evidence>
<dbReference type="PANTHER" id="PTHR24567:SF75">
    <property type="entry name" value="FUMARATE AND NITRATE REDUCTION REGULATORY PROTEIN"/>
    <property type="match status" value="1"/>
</dbReference>
<feature type="domain" description="HTH crp-type" evidence="6">
    <location>
        <begin position="145"/>
        <end position="216"/>
    </location>
</feature>
<dbReference type="PANTHER" id="PTHR24567">
    <property type="entry name" value="CRP FAMILY TRANSCRIPTIONAL REGULATORY PROTEIN"/>
    <property type="match status" value="1"/>
</dbReference>
<accession>A0A6I3KD51</accession>
<keyword evidence="1" id="KW-0805">Transcription regulation</keyword>
<dbReference type="GO" id="GO:0003700">
    <property type="term" value="F:DNA-binding transcription factor activity"/>
    <property type="evidence" value="ECO:0007669"/>
    <property type="project" value="TreeGrafter"/>
</dbReference>
<dbReference type="SUPFAM" id="SSF46785">
    <property type="entry name" value="Winged helix' DNA-binding domain"/>
    <property type="match status" value="1"/>
</dbReference>
<gene>
    <name evidence="7" type="ORF">GIW81_00150</name>
</gene>
<dbReference type="AlphaFoldDB" id="A0A6I3KD51"/>
<dbReference type="InterPro" id="IPR036388">
    <property type="entry name" value="WH-like_DNA-bd_sf"/>
</dbReference>
<dbReference type="GO" id="GO:0005829">
    <property type="term" value="C:cytosol"/>
    <property type="evidence" value="ECO:0007669"/>
    <property type="project" value="TreeGrafter"/>
</dbReference>
<dbReference type="PROSITE" id="PS50042">
    <property type="entry name" value="CNMP_BINDING_3"/>
    <property type="match status" value="1"/>
</dbReference>
<dbReference type="Pfam" id="PF00027">
    <property type="entry name" value="cNMP_binding"/>
    <property type="match status" value="1"/>
</dbReference>
<dbReference type="SMART" id="SM00419">
    <property type="entry name" value="HTH_CRP"/>
    <property type="match status" value="1"/>
</dbReference>
<dbReference type="InterPro" id="IPR050397">
    <property type="entry name" value="Env_Response_Regulators"/>
</dbReference>
<sequence length="226" mass="24685">MLAAHTDETVRGTRATGQESNSLDQRMAYATVRRLRAKEHVFCEGDEREHVFRVEEGVIAVYKTLPDGRRQIIDFAYPGDLIGLGVIGEHVLSAQATAPSKVRCLAAAALERIAETDAGLALKLYKAVCQELAATRSLLVTVGQRSAIERVAAFLLSLHRRTAPEGAATINLAMRRSDIADLLGLTIETVSRTLTKLRCMGVIDLEQGATRVRLCDLPHLLELANE</sequence>
<dbReference type="InterPro" id="IPR012318">
    <property type="entry name" value="HTH_CRP"/>
</dbReference>
<keyword evidence="8" id="KW-1185">Reference proteome</keyword>
<keyword evidence="3" id="KW-0804">Transcription</keyword>
<dbReference type="EMBL" id="WMBQ01000001">
    <property type="protein sequence ID" value="MTD92744.1"/>
    <property type="molecule type" value="Genomic_DNA"/>
</dbReference>
<dbReference type="CDD" id="cd00092">
    <property type="entry name" value="HTH_CRP"/>
    <property type="match status" value="1"/>
</dbReference>
<evidence type="ECO:0000313" key="8">
    <source>
        <dbReference type="Proteomes" id="UP000440694"/>
    </source>
</evidence>
<keyword evidence="2" id="KW-0238">DNA-binding</keyword>
<feature type="region of interest" description="Disordered" evidence="4">
    <location>
        <begin position="1"/>
        <end position="23"/>
    </location>
</feature>
<evidence type="ECO:0000259" key="5">
    <source>
        <dbReference type="PROSITE" id="PS50042"/>
    </source>
</evidence>
<dbReference type="Gene3D" id="1.10.10.10">
    <property type="entry name" value="Winged helix-like DNA-binding domain superfamily/Winged helix DNA-binding domain"/>
    <property type="match status" value="1"/>
</dbReference>
<dbReference type="Pfam" id="PF13545">
    <property type="entry name" value="HTH_Crp_2"/>
    <property type="match status" value="1"/>
</dbReference>
<feature type="compositionally biased region" description="Basic and acidic residues" evidence="4">
    <location>
        <begin position="1"/>
        <end position="11"/>
    </location>
</feature>
<feature type="domain" description="Cyclic nucleotide-binding" evidence="5">
    <location>
        <begin position="29"/>
        <end position="83"/>
    </location>
</feature>
<evidence type="ECO:0000259" key="6">
    <source>
        <dbReference type="PROSITE" id="PS51063"/>
    </source>
</evidence>
<dbReference type="SMART" id="SM00100">
    <property type="entry name" value="cNMP"/>
    <property type="match status" value="1"/>
</dbReference>
<dbReference type="Proteomes" id="UP000440694">
    <property type="component" value="Unassembled WGS sequence"/>
</dbReference>
<dbReference type="InterPro" id="IPR018490">
    <property type="entry name" value="cNMP-bd_dom_sf"/>
</dbReference>
<dbReference type="GO" id="GO:0003677">
    <property type="term" value="F:DNA binding"/>
    <property type="evidence" value="ECO:0007669"/>
    <property type="project" value="UniProtKB-KW"/>
</dbReference>
<dbReference type="InterPro" id="IPR014710">
    <property type="entry name" value="RmlC-like_jellyroll"/>
</dbReference>
<dbReference type="PROSITE" id="PS51063">
    <property type="entry name" value="HTH_CRP_2"/>
    <property type="match status" value="1"/>
</dbReference>
<reference evidence="7 8" key="1">
    <citation type="submission" date="2019-11" db="EMBL/GenBank/DDBJ databases">
        <title>Identification of a novel strain.</title>
        <authorList>
            <person name="Xu Q."/>
            <person name="Wang G."/>
        </authorList>
    </citation>
    <scope>NUCLEOTIDE SEQUENCE [LARGE SCALE GENOMIC DNA]</scope>
    <source>
        <strain evidence="8">xq</strain>
    </source>
</reference>
<protein>
    <submittedName>
        <fullName evidence="7">Helix-turn-helix domain-containing protein</fullName>
    </submittedName>
</protein>
<comment type="caution">
    <text evidence="7">The sequence shown here is derived from an EMBL/GenBank/DDBJ whole genome shotgun (WGS) entry which is preliminary data.</text>
</comment>
<proteinExistence type="predicted"/>
<name>A0A6I3KD51_9HYPH</name>
<dbReference type="InterPro" id="IPR036390">
    <property type="entry name" value="WH_DNA-bd_sf"/>
</dbReference>
<evidence type="ECO:0000313" key="7">
    <source>
        <dbReference type="EMBL" id="MTD92744.1"/>
    </source>
</evidence>
<dbReference type="SUPFAM" id="SSF51206">
    <property type="entry name" value="cAMP-binding domain-like"/>
    <property type="match status" value="1"/>
</dbReference>
<dbReference type="PRINTS" id="PR00034">
    <property type="entry name" value="HTHCRP"/>
</dbReference>
<dbReference type="InterPro" id="IPR000595">
    <property type="entry name" value="cNMP-bd_dom"/>
</dbReference>
<dbReference type="CDD" id="cd00038">
    <property type="entry name" value="CAP_ED"/>
    <property type="match status" value="1"/>
</dbReference>